<dbReference type="Proteomes" id="UP000193240">
    <property type="component" value="Unassembled WGS sequence"/>
</dbReference>
<accession>A0A1Y2M1J6</accession>
<dbReference type="PROSITE" id="PS50097">
    <property type="entry name" value="BTB"/>
    <property type="match status" value="1"/>
</dbReference>
<dbReference type="InterPro" id="IPR000210">
    <property type="entry name" value="BTB/POZ_dom"/>
</dbReference>
<evidence type="ECO:0000313" key="3">
    <source>
        <dbReference type="Proteomes" id="UP000193240"/>
    </source>
</evidence>
<dbReference type="InParanoid" id="A0A1Y2M1J6"/>
<dbReference type="Gene3D" id="3.30.710.10">
    <property type="entry name" value="Potassium Channel Kv1.1, Chain A"/>
    <property type="match status" value="1"/>
</dbReference>
<sequence length="259" mass="29335">MSTPQASEAARAFYEKLEAVSDLELQISDLDTITAHSAVLAQKSLWFKDICVKSNRASKQTVRLPDLERDTFMHFFSPELSIDDKRRGAALTAMLLFCYTGSYGQPIASIVLREQYESTMSLHMYEYLLARLYGIESLEAYSLKQIKSMAAILQALRSETYYTTLVNILCYDGFEAKDSLVQFASAEFMKLNDARVQRTWPCITCDTLFRVSYLKRPGTAARFVLDRCPNCAEEALQPPMEVTKIQAARALQLPQKKAT</sequence>
<keyword evidence="3" id="KW-1185">Reference proteome</keyword>
<dbReference type="AlphaFoldDB" id="A0A1Y2M1J6"/>
<dbReference type="EMBL" id="KZ107844">
    <property type="protein sequence ID" value="OSS49108.1"/>
    <property type="molecule type" value="Genomic_DNA"/>
</dbReference>
<proteinExistence type="predicted"/>
<name>A0A1Y2M1J6_EPING</name>
<feature type="domain" description="BTB" evidence="1">
    <location>
        <begin position="21"/>
        <end position="107"/>
    </location>
</feature>
<protein>
    <recommendedName>
        <fullName evidence="1">BTB domain-containing protein</fullName>
    </recommendedName>
</protein>
<dbReference type="InterPro" id="IPR011333">
    <property type="entry name" value="SKP1/BTB/POZ_sf"/>
</dbReference>
<organism evidence="2 3">
    <name type="scientific">Epicoccum nigrum</name>
    <name type="common">Soil fungus</name>
    <name type="synonym">Epicoccum purpurascens</name>
    <dbReference type="NCBI Taxonomy" id="105696"/>
    <lineage>
        <taxon>Eukaryota</taxon>
        <taxon>Fungi</taxon>
        <taxon>Dikarya</taxon>
        <taxon>Ascomycota</taxon>
        <taxon>Pezizomycotina</taxon>
        <taxon>Dothideomycetes</taxon>
        <taxon>Pleosporomycetidae</taxon>
        <taxon>Pleosporales</taxon>
        <taxon>Pleosporineae</taxon>
        <taxon>Didymellaceae</taxon>
        <taxon>Epicoccum</taxon>
    </lineage>
</organism>
<evidence type="ECO:0000313" key="2">
    <source>
        <dbReference type="EMBL" id="OSS49108.1"/>
    </source>
</evidence>
<dbReference type="CDD" id="cd18186">
    <property type="entry name" value="BTB_POZ_ZBTB_KLHL-like"/>
    <property type="match status" value="1"/>
</dbReference>
<reference evidence="2 3" key="1">
    <citation type="journal article" date="2017" name="Genome Announc.">
        <title>Genome sequence of the saprophytic ascomycete Epicoccum nigrum ICMP 19927 strain isolated from New Zealand.</title>
        <authorList>
            <person name="Fokin M."/>
            <person name="Fleetwood D."/>
            <person name="Weir B.S."/>
            <person name="Villas-Boas S.G."/>
        </authorList>
    </citation>
    <scope>NUCLEOTIDE SEQUENCE [LARGE SCALE GENOMIC DNA]</scope>
    <source>
        <strain evidence="2 3">ICMP 19927</strain>
    </source>
</reference>
<gene>
    <name evidence="2" type="ORF">B5807_05426</name>
</gene>
<evidence type="ECO:0000259" key="1">
    <source>
        <dbReference type="PROSITE" id="PS50097"/>
    </source>
</evidence>